<accession>A0A938Y2G2</accession>
<dbReference type="PANTHER" id="PTHR30137">
    <property type="entry name" value="LUCIFERASE-LIKE MONOOXYGENASE"/>
    <property type="match status" value="1"/>
</dbReference>
<evidence type="ECO:0000313" key="4">
    <source>
        <dbReference type="Proteomes" id="UP000717624"/>
    </source>
</evidence>
<comment type="similarity">
    <text evidence="1">To bacterial alkanal monooxygenase alpha and beta chains.</text>
</comment>
<dbReference type="Gene3D" id="3.20.20.30">
    <property type="entry name" value="Luciferase-like domain"/>
    <property type="match status" value="1"/>
</dbReference>
<dbReference type="NCBIfam" id="TIGR03558">
    <property type="entry name" value="oxido_grp_1"/>
    <property type="match status" value="1"/>
</dbReference>
<dbReference type="GO" id="GO:0016705">
    <property type="term" value="F:oxidoreductase activity, acting on paired donors, with incorporation or reduction of molecular oxygen"/>
    <property type="evidence" value="ECO:0007669"/>
    <property type="project" value="InterPro"/>
</dbReference>
<dbReference type="InterPro" id="IPR019949">
    <property type="entry name" value="CmoO-like"/>
</dbReference>
<dbReference type="GO" id="GO:0005829">
    <property type="term" value="C:cytosol"/>
    <property type="evidence" value="ECO:0007669"/>
    <property type="project" value="TreeGrafter"/>
</dbReference>
<dbReference type="AlphaFoldDB" id="A0A938Y2G2"/>
<reference evidence="3" key="1">
    <citation type="submission" date="2021-01" db="EMBL/GenBank/DDBJ databases">
        <title>Genomic Encyclopedia of Type Strains, Phase IV (KMG-IV): sequencing the most valuable type-strain genomes for metagenomic binning, comparative biology and taxonomic classification.</title>
        <authorList>
            <person name="Goeker M."/>
        </authorList>
    </citation>
    <scope>NUCLEOTIDE SEQUENCE</scope>
    <source>
        <strain evidence="3">DSM 25523</strain>
    </source>
</reference>
<keyword evidence="4" id="KW-1185">Reference proteome</keyword>
<dbReference type="CDD" id="cd00347">
    <property type="entry name" value="Flavin_utilizing_monoxygenases"/>
    <property type="match status" value="1"/>
</dbReference>
<dbReference type="Proteomes" id="UP000717624">
    <property type="component" value="Unassembled WGS sequence"/>
</dbReference>
<dbReference type="Pfam" id="PF00296">
    <property type="entry name" value="Bac_luciferase"/>
    <property type="match status" value="1"/>
</dbReference>
<sequence length="312" mass="34183">MQVSVLDLAPVFPGTTPQQALQQSLILAQTAERSGYIRYWVAEHHDMVHVASASPEVLLAYIGAHTNSIRLGSGAVLLPYYKPIKVAEAFHMLAALFPGRIDLGIGRAPGGSAHVSMALSDSYLAQVRRMPELVRDLSLLLANRFAVEGEEVRARPLPPVAPQLWLLGTHVKSAQYAAEQGAGYVFGQFMSDDDGKEIVQSYRSQYKPSVLNQQPKAIIAVSVICAETEAEARSLAEHARSWGAAVSGGAVNGPQERQKTIVGTPQQVKEKLQQYEADMGVDEFMIVSMLPDYEKRLRSYKLLAEAVYDKKH</sequence>
<dbReference type="InterPro" id="IPR011251">
    <property type="entry name" value="Luciferase-like_dom"/>
</dbReference>
<comment type="caution">
    <text evidence="3">The sequence shown here is derived from an EMBL/GenBank/DDBJ whole genome shotgun (WGS) entry which is preliminary data.</text>
</comment>
<dbReference type="InterPro" id="IPR050766">
    <property type="entry name" value="Bact_Lucif_Oxidored"/>
</dbReference>
<feature type="domain" description="Luciferase-like" evidence="2">
    <location>
        <begin position="1"/>
        <end position="277"/>
    </location>
</feature>
<name>A0A938Y2G2_9BACL</name>
<dbReference type="SUPFAM" id="SSF51679">
    <property type="entry name" value="Bacterial luciferase-like"/>
    <property type="match status" value="1"/>
</dbReference>
<gene>
    <name evidence="3" type="ORF">JOD01_002016</name>
</gene>
<proteinExistence type="predicted"/>
<evidence type="ECO:0000259" key="2">
    <source>
        <dbReference type="Pfam" id="PF00296"/>
    </source>
</evidence>
<dbReference type="PANTHER" id="PTHR30137:SF19">
    <property type="entry name" value="LUCIFERASE-LIKE MONOOXYGENASE"/>
    <property type="match status" value="1"/>
</dbReference>
<dbReference type="InterPro" id="IPR036661">
    <property type="entry name" value="Luciferase-like_sf"/>
</dbReference>
<evidence type="ECO:0000313" key="3">
    <source>
        <dbReference type="EMBL" id="MBM7590412.1"/>
    </source>
</evidence>
<evidence type="ECO:0000256" key="1">
    <source>
        <dbReference type="ARBA" id="ARBA00007789"/>
    </source>
</evidence>
<organism evidence="3 4">
    <name type="scientific">Brevibacillus fulvus</name>
    <dbReference type="NCBI Taxonomy" id="1125967"/>
    <lineage>
        <taxon>Bacteria</taxon>
        <taxon>Bacillati</taxon>
        <taxon>Bacillota</taxon>
        <taxon>Bacilli</taxon>
        <taxon>Bacillales</taxon>
        <taxon>Paenibacillaceae</taxon>
        <taxon>Brevibacillus</taxon>
    </lineage>
</organism>
<dbReference type="RefSeq" id="WP_204518169.1">
    <property type="nucleotide sequence ID" value="NZ_BAABIN010000002.1"/>
</dbReference>
<dbReference type="EMBL" id="JAFBEB010000006">
    <property type="protein sequence ID" value="MBM7590412.1"/>
    <property type="molecule type" value="Genomic_DNA"/>
</dbReference>
<protein>
    <submittedName>
        <fullName evidence="3">Luciferase family oxidoreductase group 1</fullName>
    </submittedName>
</protein>